<protein>
    <submittedName>
        <fullName evidence="2">Uncharacterized protein</fullName>
    </submittedName>
</protein>
<dbReference type="WBParaSite" id="sdigi.contig32.g2324.t1">
    <property type="protein sequence ID" value="sdigi.contig32.g2324.t1"/>
    <property type="gene ID" value="sdigi.contig32.g2324"/>
</dbReference>
<organism evidence="1 2">
    <name type="scientific">Setaria digitata</name>
    <dbReference type="NCBI Taxonomy" id="48799"/>
    <lineage>
        <taxon>Eukaryota</taxon>
        <taxon>Metazoa</taxon>
        <taxon>Ecdysozoa</taxon>
        <taxon>Nematoda</taxon>
        <taxon>Chromadorea</taxon>
        <taxon>Rhabditida</taxon>
        <taxon>Spirurina</taxon>
        <taxon>Spiruromorpha</taxon>
        <taxon>Filarioidea</taxon>
        <taxon>Setariidae</taxon>
        <taxon>Setaria</taxon>
    </lineage>
</organism>
<proteinExistence type="predicted"/>
<reference evidence="2" key="1">
    <citation type="submission" date="2022-11" db="UniProtKB">
        <authorList>
            <consortium name="WormBaseParasite"/>
        </authorList>
    </citation>
    <scope>IDENTIFICATION</scope>
</reference>
<accession>A0A915PQJ2</accession>
<keyword evidence="1" id="KW-1185">Reference proteome</keyword>
<name>A0A915PQJ2_9BILA</name>
<sequence>MFVVPNCQPAVELYGFLRQKQYDNEENLEASSAVEQRLRLLGTKNSVIQEELGIKTIFEANNRNKRFTLRMDLSEPMNFKQVIEV</sequence>
<dbReference type="Proteomes" id="UP000887581">
    <property type="component" value="Unplaced"/>
</dbReference>
<dbReference type="AlphaFoldDB" id="A0A915PQJ2"/>
<evidence type="ECO:0000313" key="1">
    <source>
        <dbReference type="Proteomes" id="UP000887581"/>
    </source>
</evidence>
<evidence type="ECO:0000313" key="2">
    <source>
        <dbReference type="WBParaSite" id="sdigi.contig32.g2324.t1"/>
    </source>
</evidence>